<dbReference type="GO" id="GO:0080044">
    <property type="term" value="F:quercetin 7-O-glucosyltransferase activity"/>
    <property type="evidence" value="ECO:0007669"/>
    <property type="project" value="TreeGrafter"/>
</dbReference>
<dbReference type="CDD" id="cd03784">
    <property type="entry name" value="GT1_Gtf-like"/>
    <property type="match status" value="1"/>
</dbReference>
<evidence type="ECO:0000313" key="6">
    <source>
        <dbReference type="Proteomes" id="UP000188354"/>
    </source>
</evidence>
<dbReference type="OrthoDB" id="5835829at2759"/>
<name>A0A4P1RGV2_LUPAN</name>
<accession>A0A4P1RGV2</accession>
<dbReference type="AlphaFoldDB" id="A0A4P1RGV2"/>
<gene>
    <name evidence="5" type="ORF">TanjilG_15995</name>
</gene>
<keyword evidence="6" id="KW-1185">Reference proteome</keyword>
<dbReference type="GO" id="GO:0080043">
    <property type="term" value="F:quercetin 3-O-glucosyltransferase activity"/>
    <property type="evidence" value="ECO:0007669"/>
    <property type="project" value="TreeGrafter"/>
</dbReference>
<dbReference type="Pfam" id="PF00201">
    <property type="entry name" value="UDPGT"/>
    <property type="match status" value="1"/>
</dbReference>
<dbReference type="InterPro" id="IPR002213">
    <property type="entry name" value="UDP_glucos_trans"/>
</dbReference>
<dbReference type="Gene3D" id="3.40.50.2000">
    <property type="entry name" value="Glycogen Phosphorylase B"/>
    <property type="match status" value="2"/>
</dbReference>
<comment type="similarity">
    <text evidence="1 3">Belongs to the UDP-glycosyltransferase family.</text>
</comment>
<proteinExistence type="inferred from homology"/>
<evidence type="ECO:0000313" key="5">
    <source>
        <dbReference type="EMBL" id="OIW10623.1"/>
    </source>
</evidence>
<organism evidence="5 6">
    <name type="scientific">Lupinus angustifolius</name>
    <name type="common">Narrow-leaved blue lupine</name>
    <dbReference type="NCBI Taxonomy" id="3871"/>
    <lineage>
        <taxon>Eukaryota</taxon>
        <taxon>Viridiplantae</taxon>
        <taxon>Streptophyta</taxon>
        <taxon>Embryophyta</taxon>
        <taxon>Tracheophyta</taxon>
        <taxon>Spermatophyta</taxon>
        <taxon>Magnoliopsida</taxon>
        <taxon>eudicotyledons</taxon>
        <taxon>Gunneridae</taxon>
        <taxon>Pentapetalae</taxon>
        <taxon>rosids</taxon>
        <taxon>fabids</taxon>
        <taxon>Fabales</taxon>
        <taxon>Fabaceae</taxon>
        <taxon>Papilionoideae</taxon>
        <taxon>50 kb inversion clade</taxon>
        <taxon>genistoids sensu lato</taxon>
        <taxon>core genistoids</taxon>
        <taxon>Genisteae</taxon>
        <taxon>Lupinus</taxon>
    </lineage>
</organism>
<evidence type="ECO:0000256" key="1">
    <source>
        <dbReference type="ARBA" id="ARBA00009995"/>
    </source>
</evidence>
<keyword evidence="2 3" id="KW-0808">Transferase</keyword>
<evidence type="ECO:0000256" key="4">
    <source>
        <dbReference type="RuleBase" id="RU362057"/>
    </source>
</evidence>
<dbReference type="SUPFAM" id="SSF53756">
    <property type="entry name" value="UDP-Glycosyltransferase/glycogen phosphorylase"/>
    <property type="match status" value="1"/>
</dbReference>
<dbReference type="EC" id="2.4.1.-" evidence="4"/>
<dbReference type="Gramene" id="OIW10623">
    <property type="protein sequence ID" value="OIW10623"/>
    <property type="gene ID" value="TanjilG_15995"/>
</dbReference>
<dbReference type="PANTHER" id="PTHR11926:SF1392">
    <property type="entry name" value="GLYCOSYLTRANSFERASE"/>
    <property type="match status" value="1"/>
</dbReference>
<evidence type="ECO:0000256" key="2">
    <source>
        <dbReference type="ARBA" id="ARBA00022679"/>
    </source>
</evidence>
<protein>
    <recommendedName>
        <fullName evidence="4">Glycosyltransferase</fullName>
        <ecNumber evidence="4">2.4.1.-</ecNumber>
    </recommendedName>
</protein>
<dbReference type="PROSITE" id="PS00375">
    <property type="entry name" value="UDPGT"/>
    <property type="match status" value="1"/>
</dbReference>
<sequence>MMEANMKGEENLGAVVAHVLAFPCPAQGHVNSMLKVAALLALYDVRVTFLNTDYVHKRLARFGDIDTLVACYPTIQFKTISDCFTEEEHPGIGDRIGDVLNSMNLHAKPLLRDILVTEKVTCIIADGVFGSLTNILARELGITILHFRAVSACSIWSYLCFPKLLECNELPIRGDEDMDRIISNTPGMENLLRCRDLPSMFRPNRKGRLMSIESVVFQTQQSLQADAFILNTFEDLEIPVLSQMRLHFPKIFTIGPLHHHLSLRKSAANKAASLPNDANSLKGNLFQVDRSCMVWLDAQPERSVIYVSFGSVALITREELLEIWYGLVNSKKRFLWVMRPDMITEKVGEDQIPVELEEGTKDRGFVVEWTPQDEVLRHKAIGGFLTHSGWNSTLESIVAGVPMICWPYFADQQINSRFVSEVWKLGLDMKDVCDRNIVEKIVNDLMVHRKEEFLKSAQKMATLAHNSVIEGGSSYSNLDDLIHYIKSTALKNIDE</sequence>
<dbReference type="InterPro" id="IPR035595">
    <property type="entry name" value="UDP_glycos_trans_CS"/>
</dbReference>
<reference evidence="5 6" key="1">
    <citation type="journal article" date="2017" name="Plant Biotechnol. J.">
        <title>A comprehensive draft genome sequence for lupin (Lupinus angustifolius), an emerging health food: insights into plant-microbe interactions and legume evolution.</title>
        <authorList>
            <person name="Hane J.K."/>
            <person name="Ming Y."/>
            <person name="Kamphuis L.G."/>
            <person name="Nelson M.N."/>
            <person name="Garg G."/>
            <person name="Atkins C.A."/>
            <person name="Bayer P.E."/>
            <person name="Bravo A."/>
            <person name="Bringans S."/>
            <person name="Cannon S."/>
            <person name="Edwards D."/>
            <person name="Foley R."/>
            <person name="Gao L.L."/>
            <person name="Harrison M.J."/>
            <person name="Huang W."/>
            <person name="Hurgobin B."/>
            <person name="Li S."/>
            <person name="Liu C.W."/>
            <person name="McGrath A."/>
            <person name="Morahan G."/>
            <person name="Murray J."/>
            <person name="Weller J."/>
            <person name="Jian J."/>
            <person name="Singh K.B."/>
        </authorList>
    </citation>
    <scope>NUCLEOTIDE SEQUENCE [LARGE SCALE GENOMIC DNA]</scope>
    <source>
        <strain evidence="6">cv. Tanjil</strain>
        <tissue evidence="5">Whole plant</tissue>
    </source>
</reference>
<dbReference type="FunFam" id="3.40.50.2000:FF:000040">
    <property type="entry name" value="UDP-glycosyltransferase 76C1"/>
    <property type="match status" value="1"/>
</dbReference>
<evidence type="ECO:0000256" key="3">
    <source>
        <dbReference type="RuleBase" id="RU003718"/>
    </source>
</evidence>
<dbReference type="KEGG" id="lang:109349135"/>
<keyword evidence="3" id="KW-0328">Glycosyltransferase</keyword>
<dbReference type="EMBL" id="CM007366">
    <property type="protein sequence ID" value="OIW10623.1"/>
    <property type="molecule type" value="Genomic_DNA"/>
</dbReference>
<dbReference type="Proteomes" id="UP000188354">
    <property type="component" value="Chromosome LG06"/>
</dbReference>
<dbReference type="PANTHER" id="PTHR11926">
    <property type="entry name" value="GLUCOSYL/GLUCURONOSYL TRANSFERASES"/>
    <property type="match status" value="1"/>
</dbReference>